<dbReference type="Proteomes" id="UP000557426">
    <property type="component" value="Unassembled WGS sequence"/>
</dbReference>
<dbReference type="Pfam" id="PF00078">
    <property type="entry name" value="RVT_1"/>
    <property type="match status" value="1"/>
</dbReference>
<dbReference type="InterPro" id="IPR000477">
    <property type="entry name" value="RT_dom"/>
</dbReference>
<evidence type="ECO:0000313" key="2">
    <source>
        <dbReference type="EMBL" id="NXT84001.1"/>
    </source>
</evidence>
<dbReference type="AlphaFoldDB" id="A0A7L3FV23"/>
<sequence length="117" mass="12975">DQALSLWVCGRQVLLDYLDLLYDKVTPSVDDRKAVDVYQDCSKAFDTISHSILLDKLAAHGFDGCMLCWVKTCLAGWAQRVVVNGGISSWWLVTSGAPQGSVLWPVLFNILTNDLDK</sequence>
<dbReference type="PANTHER" id="PTHR33332">
    <property type="entry name" value="REVERSE TRANSCRIPTASE DOMAIN-CONTAINING PROTEIN"/>
    <property type="match status" value="1"/>
</dbReference>
<protein>
    <submittedName>
        <fullName evidence="2">PO23 protein</fullName>
    </submittedName>
</protein>
<evidence type="ECO:0000313" key="3">
    <source>
        <dbReference type="Proteomes" id="UP000557426"/>
    </source>
</evidence>
<dbReference type="PROSITE" id="PS50878">
    <property type="entry name" value="RT_POL"/>
    <property type="match status" value="1"/>
</dbReference>
<feature type="non-terminal residue" evidence="2">
    <location>
        <position position="1"/>
    </location>
</feature>
<gene>
    <name evidence="2" type="primary">Po23</name>
    <name evidence="2" type="ORF">ZAPATR_R14906</name>
</gene>
<dbReference type="InterPro" id="IPR043502">
    <property type="entry name" value="DNA/RNA_pol_sf"/>
</dbReference>
<comment type="caution">
    <text evidence="2">The sequence shown here is derived from an EMBL/GenBank/DDBJ whole genome shotgun (WGS) entry which is preliminary data.</text>
</comment>
<reference evidence="2 3" key="1">
    <citation type="submission" date="2019-09" db="EMBL/GenBank/DDBJ databases">
        <title>Bird 10,000 Genomes (B10K) Project - Family phase.</title>
        <authorList>
            <person name="Zhang G."/>
        </authorList>
    </citation>
    <scope>NUCLEOTIDE SEQUENCE [LARGE SCALE GENOMIC DNA]</scope>
    <source>
        <strain evidence="2">B10K-DU-011-47</strain>
        <tissue evidence="2">Mixed tissue sample</tissue>
    </source>
</reference>
<feature type="non-terminal residue" evidence="2">
    <location>
        <position position="117"/>
    </location>
</feature>
<name>A0A7L3FV23_9GRUI</name>
<feature type="domain" description="Reverse transcriptase" evidence="1">
    <location>
        <begin position="1"/>
        <end position="117"/>
    </location>
</feature>
<dbReference type="SUPFAM" id="SSF56672">
    <property type="entry name" value="DNA/RNA polymerases"/>
    <property type="match status" value="1"/>
</dbReference>
<dbReference type="EMBL" id="VZTU01029526">
    <property type="protein sequence ID" value="NXT84001.1"/>
    <property type="molecule type" value="Genomic_DNA"/>
</dbReference>
<evidence type="ECO:0000259" key="1">
    <source>
        <dbReference type="PROSITE" id="PS50878"/>
    </source>
</evidence>
<proteinExistence type="predicted"/>
<accession>A0A7L3FV23</accession>
<keyword evidence="3" id="KW-1185">Reference proteome</keyword>
<organism evidence="2 3">
    <name type="scientific">Zapornia atra</name>
    <name type="common">Henderson crake</name>
    <dbReference type="NCBI Taxonomy" id="2585822"/>
    <lineage>
        <taxon>Eukaryota</taxon>
        <taxon>Metazoa</taxon>
        <taxon>Chordata</taxon>
        <taxon>Craniata</taxon>
        <taxon>Vertebrata</taxon>
        <taxon>Euteleostomi</taxon>
        <taxon>Archelosauria</taxon>
        <taxon>Archosauria</taxon>
        <taxon>Dinosauria</taxon>
        <taxon>Saurischia</taxon>
        <taxon>Theropoda</taxon>
        <taxon>Coelurosauria</taxon>
        <taxon>Aves</taxon>
        <taxon>Neognathae</taxon>
        <taxon>Neoaves</taxon>
        <taxon>Gruiformes</taxon>
        <taxon>Rallidae</taxon>
        <taxon>Zapornia</taxon>
    </lineage>
</organism>